<gene>
    <name evidence="2" type="ORF">SALLE_v1c09450</name>
</gene>
<reference evidence="2 3" key="1">
    <citation type="submission" date="2018-07" db="EMBL/GenBank/DDBJ databases">
        <title>Complete genome sequence of Spiroplasma alleghenense PLHS-1 (ATCC 51752).</title>
        <authorList>
            <person name="Chou L."/>
            <person name="Lee T.-Y."/>
            <person name="Tsai Y.-M."/>
            <person name="Kuo C.-H."/>
        </authorList>
    </citation>
    <scope>NUCLEOTIDE SEQUENCE [LARGE SCALE GENOMIC DNA]</scope>
    <source>
        <strain evidence="2 3">PLHS-1</strain>
    </source>
</reference>
<sequence length="128" mass="14728">MIFTDLQHKELIKTFRELILKSHTIKIISPFITKQAFNIFNDEFDSFFENKGKLQILTTTYNKDGSGFHYQDLTQINKMGDTQIKVQVITNQAPIHMKVYVFETHQGVFVISGSSNMTSKGLSYGEEL</sequence>
<dbReference type="AlphaFoldDB" id="A0A345Z4T6"/>
<evidence type="ECO:0000259" key="1">
    <source>
        <dbReference type="Pfam" id="PF09565"/>
    </source>
</evidence>
<feature type="domain" description="Restriction endonuclease type II NgoFVII N-terminal" evidence="1">
    <location>
        <begin position="10"/>
        <end position="123"/>
    </location>
</feature>
<protein>
    <recommendedName>
        <fullName evidence="1">Restriction endonuclease type II NgoFVII N-terminal domain-containing protein</fullName>
    </recommendedName>
</protein>
<name>A0A345Z4T6_9MOLU</name>
<accession>A0A345Z4T6</accession>
<dbReference type="RefSeq" id="WP_115558508.1">
    <property type="nucleotide sequence ID" value="NZ_CP031376.1"/>
</dbReference>
<dbReference type="InterPro" id="IPR019065">
    <property type="entry name" value="RE_NgoFVII_N"/>
</dbReference>
<dbReference type="OrthoDB" id="389680at2"/>
<dbReference type="Proteomes" id="UP000254792">
    <property type="component" value="Chromosome"/>
</dbReference>
<dbReference type="KEGG" id="salx:SALLE_v1c09450"/>
<evidence type="ECO:0000313" key="3">
    <source>
        <dbReference type="Proteomes" id="UP000254792"/>
    </source>
</evidence>
<keyword evidence="3" id="KW-1185">Reference proteome</keyword>
<dbReference type="Gene3D" id="3.30.870.10">
    <property type="entry name" value="Endonuclease Chain A"/>
    <property type="match status" value="1"/>
</dbReference>
<dbReference type="Pfam" id="PF09565">
    <property type="entry name" value="RE_NgoFVII"/>
    <property type="match status" value="1"/>
</dbReference>
<evidence type="ECO:0000313" key="2">
    <source>
        <dbReference type="EMBL" id="AXK51615.1"/>
    </source>
</evidence>
<proteinExistence type="predicted"/>
<dbReference type="EMBL" id="CP031376">
    <property type="protein sequence ID" value="AXK51615.1"/>
    <property type="molecule type" value="Genomic_DNA"/>
</dbReference>
<organism evidence="2 3">
    <name type="scientific">Spiroplasma alleghenense</name>
    <dbReference type="NCBI Taxonomy" id="216931"/>
    <lineage>
        <taxon>Bacteria</taxon>
        <taxon>Bacillati</taxon>
        <taxon>Mycoplasmatota</taxon>
        <taxon>Mollicutes</taxon>
        <taxon>Entomoplasmatales</taxon>
        <taxon>Spiroplasmataceae</taxon>
        <taxon>Spiroplasma</taxon>
    </lineage>
</organism>